<dbReference type="InterPro" id="IPR027275">
    <property type="entry name" value="PRC-brl_dom"/>
</dbReference>
<dbReference type="EMBL" id="FNBW01000005">
    <property type="protein sequence ID" value="SDF67646.1"/>
    <property type="molecule type" value="Genomic_DNA"/>
</dbReference>
<dbReference type="InterPro" id="IPR011033">
    <property type="entry name" value="PRC_barrel-like_sf"/>
</dbReference>
<feature type="chain" id="PRO_5034687040" evidence="1">
    <location>
        <begin position="22"/>
        <end position="301"/>
    </location>
</feature>
<evidence type="ECO:0000313" key="3">
    <source>
        <dbReference type="EMBL" id="SDF67646.1"/>
    </source>
</evidence>
<accession>A0A8G2BH72</accession>
<proteinExistence type="predicted"/>
<gene>
    <name evidence="3" type="ORF">SAMN05660686_02022</name>
</gene>
<evidence type="ECO:0000256" key="1">
    <source>
        <dbReference type="SAM" id="SignalP"/>
    </source>
</evidence>
<keyword evidence="4" id="KW-1185">Reference proteome</keyword>
<dbReference type="Gene3D" id="2.30.30.240">
    <property type="entry name" value="PRC-barrel domain"/>
    <property type="match status" value="2"/>
</dbReference>
<organism evidence="3 4">
    <name type="scientific">Thalassobaculum litoreum DSM 18839</name>
    <dbReference type="NCBI Taxonomy" id="1123362"/>
    <lineage>
        <taxon>Bacteria</taxon>
        <taxon>Pseudomonadati</taxon>
        <taxon>Pseudomonadota</taxon>
        <taxon>Alphaproteobacteria</taxon>
        <taxon>Rhodospirillales</taxon>
        <taxon>Thalassobaculaceae</taxon>
        <taxon>Thalassobaculum</taxon>
    </lineage>
</organism>
<dbReference type="PANTHER" id="PTHR36505:SF1">
    <property type="entry name" value="BLR1072 PROTEIN"/>
    <property type="match status" value="1"/>
</dbReference>
<dbReference type="PANTHER" id="PTHR36505">
    <property type="entry name" value="BLR1072 PROTEIN"/>
    <property type="match status" value="1"/>
</dbReference>
<dbReference type="OrthoDB" id="8021018at2"/>
<feature type="domain" description="PRC-barrel" evidence="2">
    <location>
        <begin position="199"/>
        <end position="273"/>
    </location>
</feature>
<sequence length="301" mass="32046">MIKKMLATTALVALMSGPAIAASTDAQTNMRFDSVDTIGAKQVRGYLASNLMGHSVYASTADDADRIGEIDDAVVSEDGSIKAVIIGVGGFLGMGDKDVAVDFTRLSFEKTGDNEYRLVSALTKEELEKAGAYEAPERSSAMDGKIDKEPMKKESTANNVPATSTVAAVDKDATTTATTPENTRESFMEGRSKLSSEKIEATTLDGAWAYDSNYNRIGEVGDVLMTADGKIDAMVIDVGGFLGLGEKPVAMAFQDVELYRNESDEISVIVPYTEEQLDGATAYDAGTYAEKSDGMLLTPMN</sequence>
<dbReference type="SUPFAM" id="SSF50346">
    <property type="entry name" value="PRC-barrel domain"/>
    <property type="match status" value="2"/>
</dbReference>
<keyword evidence="1" id="KW-0732">Signal</keyword>
<feature type="domain" description="PRC-barrel" evidence="2">
    <location>
        <begin position="46"/>
        <end position="114"/>
    </location>
</feature>
<reference evidence="3 4" key="1">
    <citation type="submission" date="2016-10" db="EMBL/GenBank/DDBJ databases">
        <authorList>
            <person name="Varghese N."/>
            <person name="Submissions S."/>
        </authorList>
    </citation>
    <scope>NUCLEOTIDE SEQUENCE [LARGE SCALE GENOMIC DNA]</scope>
    <source>
        <strain evidence="3 4">DSM 18839</strain>
    </source>
</reference>
<comment type="caution">
    <text evidence="3">The sequence shown here is derived from an EMBL/GenBank/DDBJ whole genome shotgun (WGS) entry which is preliminary data.</text>
</comment>
<name>A0A8G2BH72_9PROT</name>
<dbReference type="Proteomes" id="UP000198615">
    <property type="component" value="Unassembled WGS sequence"/>
</dbReference>
<feature type="signal peptide" evidence="1">
    <location>
        <begin position="1"/>
        <end position="21"/>
    </location>
</feature>
<evidence type="ECO:0000313" key="4">
    <source>
        <dbReference type="Proteomes" id="UP000198615"/>
    </source>
</evidence>
<evidence type="ECO:0000259" key="2">
    <source>
        <dbReference type="Pfam" id="PF05239"/>
    </source>
</evidence>
<dbReference type="Pfam" id="PF05239">
    <property type="entry name" value="PRC"/>
    <property type="match status" value="2"/>
</dbReference>
<protein>
    <submittedName>
        <fullName evidence="3">PRC-barrel domain-containing protein</fullName>
    </submittedName>
</protein>
<dbReference type="AlphaFoldDB" id="A0A8G2BH72"/>
<dbReference type="RefSeq" id="WP_093150042.1">
    <property type="nucleotide sequence ID" value="NZ_FNBW01000005.1"/>
</dbReference>